<comment type="caution">
    <text evidence="1">The sequence shown here is derived from an EMBL/GenBank/DDBJ whole genome shotgun (WGS) entry which is preliminary data.</text>
</comment>
<organism evidence="1 2">
    <name type="scientific">Sphingobacterium alkalisoli</name>
    <dbReference type="NCBI Taxonomy" id="1874115"/>
    <lineage>
        <taxon>Bacteria</taxon>
        <taxon>Pseudomonadati</taxon>
        <taxon>Bacteroidota</taxon>
        <taxon>Sphingobacteriia</taxon>
        <taxon>Sphingobacteriales</taxon>
        <taxon>Sphingobacteriaceae</taxon>
        <taxon>Sphingobacterium</taxon>
    </lineage>
</organism>
<sequence>MFEKFQLAVRNAYLDLKKNNKLRFDREWPSPGELQDWCLVVYSKGISKDDEIIFTRVFDRDNTAGTLETLIQNFDIDRLRPLRNFIIGETNRRPDENLVKLLAILIDFSPRPYRFQDWIIDQNPENSDVNIDNKIGDKNDQDEHNILSDEPTKNEINTDLEKGGLTSTEDGRQTVEEEVIGIVEEEEFNNVEEIKGKDTGKKESPFVKPASFFRPTTPIPPKQNRRIFYQTGAVLAAIGLSIAIYLLPQNQCMCWQEDHYVAVDCEEKILGTEVIALDDDKLKYFEKITRPDTLTKEHVNRVWYSKINNQVEFFTGPGMHPVHDHRSLKAATIHIIESYALNDTTANDLVRD</sequence>
<dbReference type="RefSeq" id="WP_136820566.1">
    <property type="nucleotide sequence ID" value="NZ_BMJX01000003.1"/>
</dbReference>
<dbReference type="Proteomes" id="UP000309872">
    <property type="component" value="Unassembled WGS sequence"/>
</dbReference>
<proteinExistence type="predicted"/>
<name>A0A4U0H1H4_9SPHI</name>
<evidence type="ECO:0000313" key="1">
    <source>
        <dbReference type="EMBL" id="TJY65437.1"/>
    </source>
</evidence>
<protein>
    <submittedName>
        <fullName evidence="1">Uncharacterized protein</fullName>
    </submittedName>
</protein>
<keyword evidence="2" id="KW-1185">Reference proteome</keyword>
<dbReference type="AlphaFoldDB" id="A0A4U0H1H4"/>
<accession>A0A4U0H1H4</accession>
<dbReference type="OrthoDB" id="1340494at2"/>
<reference evidence="1 2" key="1">
    <citation type="submission" date="2019-04" db="EMBL/GenBank/DDBJ databases">
        <title>Sphingobacterium olei sp. nov., isolated from oil-contaminated soil.</title>
        <authorList>
            <person name="Liu B."/>
        </authorList>
    </citation>
    <scope>NUCLEOTIDE SEQUENCE [LARGE SCALE GENOMIC DNA]</scope>
    <source>
        <strain evidence="1 2">Y3L14</strain>
    </source>
</reference>
<dbReference type="EMBL" id="SUKA01000003">
    <property type="protein sequence ID" value="TJY65437.1"/>
    <property type="molecule type" value="Genomic_DNA"/>
</dbReference>
<gene>
    <name evidence="1" type="ORF">FAZ19_09830</name>
</gene>
<evidence type="ECO:0000313" key="2">
    <source>
        <dbReference type="Proteomes" id="UP000309872"/>
    </source>
</evidence>